<name>A0ABR4USQ8_9FLAO</name>
<feature type="transmembrane region" description="Helical" evidence="2">
    <location>
        <begin position="156"/>
        <end position="174"/>
    </location>
</feature>
<evidence type="ECO:0008006" key="5">
    <source>
        <dbReference type="Google" id="ProtNLM"/>
    </source>
</evidence>
<gene>
    <name evidence="3" type="ORF">IW16_03425</name>
</gene>
<dbReference type="RefSeq" id="WP_034739689.1">
    <property type="nucleotide sequence ID" value="NZ_JPRI01000001.1"/>
</dbReference>
<keyword evidence="4" id="KW-1185">Reference proteome</keyword>
<feature type="transmembrane region" description="Helical" evidence="2">
    <location>
        <begin position="180"/>
        <end position="199"/>
    </location>
</feature>
<keyword evidence="2" id="KW-0812">Transmembrane</keyword>
<keyword evidence="2" id="KW-1133">Transmembrane helix</keyword>
<evidence type="ECO:0000256" key="2">
    <source>
        <dbReference type="SAM" id="Phobius"/>
    </source>
</evidence>
<protein>
    <recommendedName>
        <fullName evidence="5">TIGR04222 domain-containing protein</fullName>
    </recommendedName>
</protein>
<organism evidence="3 4">
    <name type="scientific">Chryseobacterium vrystaatense</name>
    <dbReference type="NCBI Taxonomy" id="307480"/>
    <lineage>
        <taxon>Bacteria</taxon>
        <taxon>Pseudomonadati</taxon>
        <taxon>Bacteroidota</taxon>
        <taxon>Flavobacteriia</taxon>
        <taxon>Flavobacteriales</taxon>
        <taxon>Weeksellaceae</taxon>
        <taxon>Chryseobacterium group</taxon>
        <taxon>Chryseobacterium</taxon>
    </lineage>
</organism>
<dbReference type="EMBL" id="JPRI01000001">
    <property type="protein sequence ID" value="KFF28276.1"/>
    <property type="molecule type" value="Genomic_DNA"/>
</dbReference>
<comment type="caution">
    <text evidence="3">The sequence shown here is derived from an EMBL/GenBank/DDBJ whole genome shotgun (WGS) entry which is preliminary data.</text>
</comment>
<dbReference type="Proteomes" id="UP000028719">
    <property type="component" value="Unassembled WGS sequence"/>
</dbReference>
<reference evidence="3 4" key="1">
    <citation type="submission" date="2014-07" db="EMBL/GenBank/DDBJ databases">
        <title>Genome of Chryseobacterium vrystaatense LMG 22846.</title>
        <authorList>
            <person name="Pipes S.E."/>
            <person name="Stropko S.J."/>
            <person name="Newman J.D."/>
        </authorList>
    </citation>
    <scope>NUCLEOTIDE SEQUENCE [LARGE SCALE GENOMIC DNA]</scope>
    <source>
        <strain evidence="3 4">LMG 22846</strain>
    </source>
</reference>
<evidence type="ECO:0000313" key="4">
    <source>
        <dbReference type="Proteomes" id="UP000028719"/>
    </source>
</evidence>
<accession>A0ABR4USQ8</accession>
<keyword evidence="2" id="KW-0472">Membrane</keyword>
<evidence type="ECO:0000313" key="3">
    <source>
        <dbReference type="EMBL" id="KFF28276.1"/>
    </source>
</evidence>
<feature type="region of interest" description="Disordered" evidence="1">
    <location>
        <begin position="206"/>
        <end position="227"/>
    </location>
</feature>
<proteinExistence type="predicted"/>
<feature type="compositionally biased region" description="Gly residues" evidence="1">
    <location>
        <begin position="213"/>
        <end position="227"/>
    </location>
</feature>
<evidence type="ECO:0000256" key="1">
    <source>
        <dbReference type="SAM" id="MobiDB-lite"/>
    </source>
</evidence>
<sequence>METTILLKDETLWNRIQNFSLDASDADFPFSKKLAKEERWTVDFTQKAIQEYKKFVYLCCILPNGASPSETVDKVWHMHLIYTQSYWEDFCPNILKRKLHHHPSKGGSKENSKHRNWFSDTLKSYQEIFQQEAPTDIWYEREKTERKKIWLKRLKIIPLLAALLMLSSCLGEVLGSLTLIALPIIGFFIFFHIVGAFQVNIENTDAKKKDDGSIGGSSDGGGSSCSGGDGGGGGCGSGCGGGCGGCGGGCGG</sequence>